<keyword evidence="1" id="KW-0143">Chaperone</keyword>
<evidence type="ECO:0000313" key="3">
    <source>
        <dbReference type="EMBL" id="RLK54184.1"/>
    </source>
</evidence>
<dbReference type="AlphaFoldDB" id="A0A421AWQ4"/>
<comment type="caution">
    <text evidence="3">The sequence shown here is derived from an EMBL/GenBank/DDBJ whole genome shotgun (WGS) entry which is preliminary data.</text>
</comment>
<dbReference type="Gene3D" id="2.30.22.10">
    <property type="entry name" value="Head domain of nucleotide exchange factor GrpE"/>
    <property type="match status" value="1"/>
</dbReference>
<dbReference type="GO" id="GO:0042803">
    <property type="term" value="F:protein homodimerization activity"/>
    <property type="evidence" value="ECO:0007669"/>
    <property type="project" value="InterPro"/>
</dbReference>
<dbReference type="SUPFAM" id="SSF51064">
    <property type="entry name" value="Head domain of nucleotide exchange factor GrpE"/>
    <property type="match status" value="1"/>
</dbReference>
<evidence type="ECO:0000256" key="1">
    <source>
        <dbReference type="ARBA" id="ARBA00023186"/>
    </source>
</evidence>
<organism evidence="3 4">
    <name type="scientific">Actinokineospora cianjurensis</name>
    <dbReference type="NCBI Taxonomy" id="585224"/>
    <lineage>
        <taxon>Bacteria</taxon>
        <taxon>Bacillati</taxon>
        <taxon>Actinomycetota</taxon>
        <taxon>Actinomycetes</taxon>
        <taxon>Pseudonocardiales</taxon>
        <taxon>Pseudonocardiaceae</taxon>
        <taxon>Actinokineospora</taxon>
    </lineage>
</organism>
<name>A0A421AWQ4_9PSEU</name>
<accession>A0A421AWQ4</accession>
<evidence type="ECO:0000313" key="4">
    <source>
        <dbReference type="Proteomes" id="UP000282454"/>
    </source>
</evidence>
<sequence length="184" mass="19976">MRCSVEQVDADTAGVRDDAAEGRGGDAGADLGVLLAIQADVAKLVAETGALHGLVDRLHRENEALRRGESLRVFDPVIRDLIKLTDDWRRRGAALRSQSGPAAAVLCDEVAEDAEMILDRLGVTRYAPDRGEQFDRREHHATGTEPTEDPALDSTVAEVKAPGYRLDDRAIRYAQVVVHRVGTA</sequence>
<evidence type="ECO:0000256" key="2">
    <source>
        <dbReference type="SAM" id="MobiDB-lite"/>
    </source>
</evidence>
<dbReference type="EMBL" id="RCDD01000008">
    <property type="protein sequence ID" value="RLK54184.1"/>
    <property type="molecule type" value="Genomic_DNA"/>
</dbReference>
<dbReference type="GO" id="GO:0051087">
    <property type="term" value="F:protein-folding chaperone binding"/>
    <property type="evidence" value="ECO:0007669"/>
    <property type="project" value="InterPro"/>
</dbReference>
<dbReference type="GO" id="GO:0000774">
    <property type="term" value="F:adenyl-nucleotide exchange factor activity"/>
    <property type="evidence" value="ECO:0007669"/>
    <property type="project" value="InterPro"/>
</dbReference>
<keyword evidence="3" id="KW-0346">Stress response</keyword>
<protein>
    <submittedName>
        <fullName evidence="3">Molecular chaperone GrpE (Heat shock protein)</fullName>
    </submittedName>
</protein>
<dbReference type="Pfam" id="PF01025">
    <property type="entry name" value="GrpE"/>
    <property type="match status" value="1"/>
</dbReference>
<dbReference type="InterPro" id="IPR009012">
    <property type="entry name" value="GrpE_head"/>
</dbReference>
<proteinExistence type="predicted"/>
<dbReference type="GO" id="GO:0006457">
    <property type="term" value="P:protein folding"/>
    <property type="evidence" value="ECO:0007669"/>
    <property type="project" value="InterPro"/>
</dbReference>
<reference evidence="3 4" key="1">
    <citation type="submission" date="2018-10" db="EMBL/GenBank/DDBJ databases">
        <title>Genomic Encyclopedia of Archaeal and Bacterial Type Strains, Phase II (KMG-II): from individual species to whole genera.</title>
        <authorList>
            <person name="Goeker M."/>
        </authorList>
    </citation>
    <scope>NUCLEOTIDE SEQUENCE [LARGE SCALE GENOMIC DNA]</scope>
    <source>
        <strain evidence="3 4">DSM 45657</strain>
    </source>
</reference>
<dbReference type="Proteomes" id="UP000282454">
    <property type="component" value="Unassembled WGS sequence"/>
</dbReference>
<gene>
    <name evidence="3" type="ORF">CLV68_6187</name>
</gene>
<feature type="compositionally biased region" description="Basic and acidic residues" evidence="2">
    <location>
        <begin position="130"/>
        <end position="142"/>
    </location>
</feature>
<feature type="region of interest" description="Disordered" evidence="2">
    <location>
        <begin position="130"/>
        <end position="152"/>
    </location>
</feature>
<dbReference type="PRINTS" id="PR00773">
    <property type="entry name" value="GRPEPROTEIN"/>
</dbReference>
<keyword evidence="4" id="KW-1185">Reference proteome</keyword>
<feature type="region of interest" description="Disordered" evidence="2">
    <location>
        <begin position="1"/>
        <end position="22"/>
    </location>
</feature>
<dbReference type="InterPro" id="IPR000740">
    <property type="entry name" value="GrpE"/>
</dbReference>